<gene>
    <name evidence="2" type="primary">K7_YCL042W</name>
    <name evidence="2" type="ORF">SYK7_006691</name>
</gene>
<organism evidence="2 3">
    <name type="scientific">Saccharomyces cerevisiae (strain Kyokai no. 7 / NBRC 101557)</name>
    <name type="common">Baker's yeast</name>
    <dbReference type="NCBI Taxonomy" id="721032"/>
    <lineage>
        <taxon>Eukaryota</taxon>
        <taxon>Fungi</taxon>
        <taxon>Dikarya</taxon>
        <taxon>Ascomycota</taxon>
        <taxon>Saccharomycotina</taxon>
        <taxon>Saccharomycetes</taxon>
        <taxon>Saccharomycetales</taxon>
        <taxon>Saccharomycetaceae</taxon>
        <taxon>Saccharomyces</taxon>
    </lineage>
</organism>
<dbReference type="EMBL" id="DG000039">
    <property type="protein sequence ID" value="GAA21877.1"/>
    <property type="molecule type" value="Genomic_DNA"/>
</dbReference>
<dbReference type="AlphaFoldDB" id="G2W9Y4"/>
<dbReference type="HOGENOM" id="CLU_2063319_0_0_1"/>
<sequence>MEKKKILDAALAPRIISGVPTDGQPLSGGPLSWAWCHTTLKRWALMKTRPYKYPLSTEPPTPPSVPNSASVNHNTTTNTTLSYTRCHSTTYTKPLRERSSRPWTRSATISRLPPRSWTN</sequence>
<protein>
    <submittedName>
        <fullName evidence="2">K7_Ycl042wp</fullName>
    </submittedName>
</protein>
<comment type="caution">
    <text evidence="2">The sequence shown here is derived from an EMBL/GenBank/DDBJ whole genome shotgun (WGS) entry which is preliminary data.</text>
</comment>
<proteinExistence type="predicted"/>
<feature type="compositionally biased region" description="Polar residues" evidence="1">
    <location>
        <begin position="81"/>
        <end position="92"/>
    </location>
</feature>
<evidence type="ECO:0000313" key="2">
    <source>
        <dbReference type="EMBL" id="GAA21877.1"/>
    </source>
</evidence>
<dbReference type="Proteomes" id="UP000001608">
    <property type="component" value="Chromosome 3"/>
</dbReference>
<evidence type="ECO:0000313" key="3">
    <source>
        <dbReference type="Proteomes" id="UP000001608"/>
    </source>
</evidence>
<feature type="region of interest" description="Disordered" evidence="1">
    <location>
        <begin position="55"/>
        <end position="119"/>
    </location>
</feature>
<accession>G2W9Y4</accession>
<evidence type="ECO:0000256" key="1">
    <source>
        <dbReference type="SAM" id="MobiDB-lite"/>
    </source>
</evidence>
<reference evidence="2 3" key="1">
    <citation type="journal article" date="2011" name="DNA Res.">
        <title>Whole-genome sequencing of sake yeast Saccharomyces cerevisiae Kyokai no. 7.</title>
        <authorList>
            <person name="Akao T."/>
            <person name="Yashiro I."/>
            <person name="Hosoyama A."/>
            <person name="Kitagaki H."/>
            <person name="Horikawa H."/>
            <person name="Watanabe D."/>
            <person name="Akada R."/>
            <person name="Ando Y."/>
            <person name="Harashima S."/>
            <person name="Inoue T."/>
            <person name="Inoue Y."/>
            <person name="Kajiwara S."/>
            <person name="Kitamoto K."/>
            <person name="Kitamoto N."/>
            <person name="Kobayashi O."/>
            <person name="Kuhara S."/>
            <person name="Masubuchi T."/>
            <person name="Mizoguchi H."/>
            <person name="Nakao Y."/>
            <person name="Nakazato A."/>
            <person name="Namise M."/>
            <person name="Oba T."/>
            <person name="Ogata T."/>
            <person name="Ohta A."/>
            <person name="Sato M."/>
            <person name="Shibasaki S."/>
            <person name="Takatsume Y."/>
            <person name="Tanimoto S."/>
            <person name="Tsuboi H."/>
            <person name="Nishimura A."/>
            <person name="Yoda K."/>
            <person name="Ishikawa T."/>
            <person name="Iwashita K."/>
            <person name="Fujita N."/>
            <person name="Shimoi H."/>
        </authorList>
    </citation>
    <scope>NUCLEOTIDE SEQUENCE [LARGE SCALE GENOMIC DNA]</scope>
    <source>
        <strain evidence="3">Kyokai no. 7 / NBRC 101557</strain>
    </source>
</reference>
<name>G2W9Y4_YEASK</name>